<reference evidence="1" key="1">
    <citation type="journal article" date="2023" name="Mol. Phylogenet. Evol.">
        <title>Genome-scale phylogeny and comparative genomics of the fungal order Sordariales.</title>
        <authorList>
            <person name="Hensen N."/>
            <person name="Bonometti L."/>
            <person name="Westerberg I."/>
            <person name="Brannstrom I.O."/>
            <person name="Guillou S."/>
            <person name="Cros-Aarteil S."/>
            <person name="Calhoun S."/>
            <person name="Haridas S."/>
            <person name="Kuo A."/>
            <person name="Mondo S."/>
            <person name="Pangilinan J."/>
            <person name="Riley R."/>
            <person name="LaButti K."/>
            <person name="Andreopoulos B."/>
            <person name="Lipzen A."/>
            <person name="Chen C."/>
            <person name="Yan M."/>
            <person name="Daum C."/>
            <person name="Ng V."/>
            <person name="Clum A."/>
            <person name="Steindorff A."/>
            <person name="Ohm R.A."/>
            <person name="Martin F."/>
            <person name="Silar P."/>
            <person name="Natvig D.O."/>
            <person name="Lalanne C."/>
            <person name="Gautier V."/>
            <person name="Ament-Velasquez S.L."/>
            <person name="Kruys A."/>
            <person name="Hutchinson M.I."/>
            <person name="Powell A.J."/>
            <person name="Barry K."/>
            <person name="Miller A.N."/>
            <person name="Grigoriev I.V."/>
            <person name="Debuchy R."/>
            <person name="Gladieux P."/>
            <person name="Hiltunen Thoren M."/>
            <person name="Johannesson H."/>
        </authorList>
    </citation>
    <scope>NUCLEOTIDE SEQUENCE</scope>
    <source>
        <strain evidence="1">CBS 990.96</strain>
    </source>
</reference>
<proteinExistence type="predicted"/>
<dbReference type="Proteomes" id="UP001301958">
    <property type="component" value="Unassembled WGS sequence"/>
</dbReference>
<name>A0AAN7BEC6_9PEZI</name>
<sequence>MAAAVGTAALGVIGFLGDVVTIVPFALSLFASRRVDEDVFRIFAAFGSAPDEGTTGFIDQIRTYNVKEEWIGRWDGNTAIDNGPYSDIAAMGFILMSVSPDPICISHMTVTCIDGTNWGWPGDWGWACGQDWHWSNIVNNGKGPAPSGRCMWLDADQRNGIKAASIKIHWPTFHEQGTPKDKNARNRCGKANGIRVYDLNEKGVAYPARKAKPLGNVVRIKRKADRAGRLVVSDIPHQTASELCQSETSKGPYFVSVVEGLFCNMETSKLLPLCAKGTDSSAAGCFHLDIVENSTNQTAIANPLNPFLKANNKLNFDPLVGG</sequence>
<accession>A0AAN7BEC6</accession>
<reference evidence="1" key="2">
    <citation type="submission" date="2023-05" db="EMBL/GenBank/DDBJ databases">
        <authorList>
            <consortium name="Lawrence Berkeley National Laboratory"/>
            <person name="Steindorff A."/>
            <person name="Hensen N."/>
            <person name="Bonometti L."/>
            <person name="Westerberg I."/>
            <person name="Brannstrom I.O."/>
            <person name="Guillou S."/>
            <person name="Cros-Aarteil S."/>
            <person name="Calhoun S."/>
            <person name="Haridas S."/>
            <person name="Kuo A."/>
            <person name="Mondo S."/>
            <person name="Pangilinan J."/>
            <person name="Riley R."/>
            <person name="Labutti K."/>
            <person name="Andreopoulos B."/>
            <person name="Lipzen A."/>
            <person name="Chen C."/>
            <person name="Yanf M."/>
            <person name="Daum C."/>
            <person name="Ng V."/>
            <person name="Clum A."/>
            <person name="Ohm R."/>
            <person name="Martin F."/>
            <person name="Silar P."/>
            <person name="Natvig D."/>
            <person name="Lalanne C."/>
            <person name="Gautier V."/>
            <person name="Ament-Velasquez S.L."/>
            <person name="Kruys A."/>
            <person name="Hutchinson M.I."/>
            <person name="Powell A.J."/>
            <person name="Barry K."/>
            <person name="Miller A.N."/>
            <person name="Grigoriev I.V."/>
            <person name="Debuchy R."/>
            <person name="Gladieux P."/>
            <person name="Thoren M.H."/>
            <person name="Johannesson H."/>
        </authorList>
    </citation>
    <scope>NUCLEOTIDE SEQUENCE</scope>
    <source>
        <strain evidence="1">CBS 990.96</strain>
    </source>
</reference>
<dbReference type="AlphaFoldDB" id="A0AAN7BEC6"/>
<dbReference type="EMBL" id="MU865629">
    <property type="protein sequence ID" value="KAK4220838.1"/>
    <property type="molecule type" value="Genomic_DNA"/>
</dbReference>
<keyword evidence="2" id="KW-1185">Reference proteome</keyword>
<comment type="caution">
    <text evidence="1">The sequence shown here is derived from an EMBL/GenBank/DDBJ whole genome shotgun (WGS) entry which is preliminary data.</text>
</comment>
<organism evidence="1 2">
    <name type="scientific">Podospora fimiseda</name>
    <dbReference type="NCBI Taxonomy" id="252190"/>
    <lineage>
        <taxon>Eukaryota</taxon>
        <taxon>Fungi</taxon>
        <taxon>Dikarya</taxon>
        <taxon>Ascomycota</taxon>
        <taxon>Pezizomycotina</taxon>
        <taxon>Sordariomycetes</taxon>
        <taxon>Sordariomycetidae</taxon>
        <taxon>Sordariales</taxon>
        <taxon>Podosporaceae</taxon>
        <taxon>Podospora</taxon>
    </lineage>
</organism>
<evidence type="ECO:0000313" key="1">
    <source>
        <dbReference type="EMBL" id="KAK4220838.1"/>
    </source>
</evidence>
<evidence type="ECO:0000313" key="2">
    <source>
        <dbReference type="Proteomes" id="UP001301958"/>
    </source>
</evidence>
<gene>
    <name evidence="1" type="ORF">QBC38DRAFT_378219</name>
</gene>
<protein>
    <submittedName>
        <fullName evidence="1">Uncharacterized protein</fullName>
    </submittedName>
</protein>